<feature type="compositionally biased region" description="Low complexity" evidence="1">
    <location>
        <begin position="1"/>
        <end position="13"/>
    </location>
</feature>
<evidence type="ECO:0000313" key="3">
    <source>
        <dbReference type="EMBL" id="KAK8115234.1"/>
    </source>
</evidence>
<keyword evidence="2" id="KW-0812">Transmembrane</keyword>
<dbReference type="Proteomes" id="UP001392437">
    <property type="component" value="Unassembled WGS sequence"/>
</dbReference>
<feature type="compositionally biased region" description="Low complexity" evidence="1">
    <location>
        <begin position="205"/>
        <end position="217"/>
    </location>
</feature>
<name>A0AAW0QXW7_9PEZI</name>
<feature type="compositionally biased region" description="Pro residues" evidence="1">
    <location>
        <begin position="71"/>
        <end position="81"/>
    </location>
</feature>
<dbReference type="EMBL" id="JAQQWP010000006">
    <property type="protein sequence ID" value="KAK8115234.1"/>
    <property type="molecule type" value="Genomic_DNA"/>
</dbReference>
<organism evidence="3 4">
    <name type="scientific">Apiospora kogelbergensis</name>
    <dbReference type="NCBI Taxonomy" id="1337665"/>
    <lineage>
        <taxon>Eukaryota</taxon>
        <taxon>Fungi</taxon>
        <taxon>Dikarya</taxon>
        <taxon>Ascomycota</taxon>
        <taxon>Pezizomycotina</taxon>
        <taxon>Sordariomycetes</taxon>
        <taxon>Xylariomycetidae</taxon>
        <taxon>Amphisphaeriales</taxon>
        <taxon>Apiosporaceae</taxon>
        <taxon>Apiospora</taxon>
    </lineage>
</organism>
<gene>
    <name evidence="3" type="ORF">PG999_007303</name>
</gene>
<keyword evidence="2" id="KW-1133">Transmembrane helix</keyword>
<proteinExistence type="predicted"/>
<reference evidence="3 4" key="1">
    <citation type="submission" date="2023-01" db="EMBL/GenBank/DDBJ databases">
        <title>Analysis of 21 Apiospora genomes using comparative genomics revels a genus with tremendous synthesis potential of carbohydrate active enzymes and secondary metabolites.</title>
        <authorList>
            <person name="Sorensen T."/>
        </authorList>
    </citation>
    <scope>NUCLEOTIDE SEQUENCE [LARGE SCALE GENOMIC DNA]</scope>
    <source>
        <strain evidence="3 4">CBS 117206</strain>
    </source>
</reference>
<keyword evidence="2" id="KW-0472">Membrane</keyword>
<feature type="compositionally biased region" description="Pro residues" evidence="1">
    <location>
        <begin position="109"/>
        <end position="118"/>
    </location>
</feature>
<feature type="region of interest" description="Disordered" evidence="1">
    <location>
        <begin position="1"/>
        <end position="89"/>
    </location>
</feature>
<comment type="caution">
    <text evidence="3">The sequence shown here is derived from an EMBL/GenBank/DDBJ whole genome shotgun (WGS) entry which is preliminary data.</text>
</comment>
<keyword evidence="4" id="KW-1185">Reference proteome</keyword>
<feature type="transmembrane region" description="Helical" evidence="2">
    <location>
        <begin position="159"/>
        <end position="184"/>
    </location>
</feature>
<accession>A0AAW0QXW7</accession>
<sequence length="332" mass="34411">MAYQQNQYPYPQYGSGGGGGGGGDGGGGGNAGGLQRQVSDVSTPTTVHGRWESVAQRLRQPPAAHTSPPQQQLPPYQPPPQQSSWHQPPTSYAAEGIARAHHWVANTPNPGPPPPPSVVSPLSTTPGGDLAPSVVSYRTLPPRPGKRPRMVCGVDRTHFIIIMAITALLLVSGIATGLGVGLALDSNNKSHSTSSAPSTTPPPTTTTTVAAKPPSSTGFTGVAVPGPIRCPQDDHNVYVSAGNKPFNIQCGRDYNSGRGAVDLDHKPTATMAECLDECAGRAGCVGAGWGLYQGQWTCWLKRQLGEPNISEGWYFAQLQGLDGGGGGGSKGR</sequence>
<protein>
    <recommendedName>
        <fullName evidence="5">Apple domain-containing protein</fullName>
    </recommendedName>
</protein>
<evidence type="ECO:0000256" key="2">
    <source>
        <dbReference type="SAM" id="Phobius"/>
    </source>
</evidence>
<evidence type="ECO:0008006" key="5">
    <source>
        <dbReference type="Google" id="ProtNLM"/>
    </source>
</evidence>
<evidence type="ECO:0000313" key="4">
    <source>
        <dbReference type="Proteomes" id="UP001392437"/>
    </source>
</evidence>
<feature type="compositionally biased region" description="Gly residues" evidence="1">
    <location>
        <begin position="14"/>
        <end position="32"/>
    </location>
</feature>
<feature type="region of interest" description="Disordered" evidence="1">
    <location>
        <begin position="187"/>
        <end position="218"/>
    </location>
</feature>
<evidence type="ECO:0000256" key="1">
    <source>
        <dbReference type="SAM" id="MobiDB-lite"/>
    </source>
</evidence>
<dbReference type="AlphaFoldDB" id="A0AAW0QXW7"/>
<feature type="compositionally biased region" description="Polar residues" evidence="1">
    <location>
        <begin position="36"/>
        <end position="46"/>
    </location>
</feature>
<feature type="region of interest" description="Disordered" evidence="1">
    <location>
        <begin position="103"/>
        <end position="142"/>
    </location>
</feature>